<reference evidence="10 11" key="2">
    <citation type="submission" date="2019-08" db="EMBL/GenBank/DDBJ databases">
        <title>Genome sequencing of Bacteroides fragilis Sample_iSURF_9.</title>
        <authorList>
            <person name="Chandler J.E."/>
            <person name="Ruoff K.L."/>
            <person name="Price C.E."/>
            <person name="Valls R.A."/>
            <person name="O'Toole G.A."/>
        </authorList>
    </citation>
    <scope>NUCLEOTIDE SEQUENCE [LARGE SCALE GENOMIC DNA]</scope>
    <source>
        <strain evidence="10 11">CFPLTA004_1B</strain>
    </source>
</reference>
<gene>
    <name evidence="9" type="ORF">F2Z89_00165</name>
    <name evidence="10" type="ORF">FSA08_13740</name>
</gene>
<dbReference type="GO" id="GO:0009246">
    <property type="term" value="P:enterobacterial common antigen biosynthetic process"/>
    <property type="evidence" value="ECO:0007669"/>
    <property type="project" value="TreeGrafter"/>
</dbReference>
<feature type="transmembrane region" description="Helical" evidence="7">
    <location>
        <begin position="131"/>
        <end position="150"/>
    </location>
</feature>
<organism evidence="10 11">
    <name type="scientific">Bacteroides fragilis</name>
    <dbReference type="NCBI Taxonomy" id="817"/>
    <lineage>
        <taxon>Bacteria</taxon>
        <taxon>Pseudomonadati</taxon>
        <taxon>Bacteroidota</taxon>
        <taxon>Bacteroidia</taxon>
        <taxon>Bacteroidales</taxon>
        <taxon>Bacteroidaceae</taxon>
        <taxon>Bacteroides</taxon>
    </lineage>
</organism>
<dbReference type="RefSeq" id="WP_032576633.1">
    <property type="nucleotide sequence ID" value="NZ_BAABYZ010000001.1"/>
</dbReference>
<dbReference type="EMBL" id="VOHY01000011">
    <property type="protein sequence ID" value="TWV72080.1"/>
    <property type="molecule type" value="Genomic_DNA"/>
</dbReference>
<keyword evidence="10" id="KW-0012">Acyltransferase</keyword>
<feature type="transmembrane region" description="Helical" evidence="7">
    <location>
        <begin position="264"/>
        <end position="285"/>
    </location>
</feature>
<evidence type="ECO:0000256" key="7">
    <source>
        <dbReference type="SAM" id="Phobius"/>
    </source>
</evidence>
<comment type="caution">
    <text evidence="10">The sequence shown here is derived from an EMBL/GenBank/DDBJ whole genome shotgun (WGS) entry which is preliminary data.</text>
</comment>
<evidence type="ECO:0000313" key="10">
    <source>
        <dbReference type="EMBL" id="TWV72080.1"/>
    </source>
</evidence>
<reference evidence="9 12" key="1">
    <citation type="journal article" date="2019" name="Nat. Med.">
        <title>A library of human gut bacterial isolates paired with longitudinal multiomics data enables mechanistic microbiome research.</title>
        <authorList>
            <person name="Poyet M."/>
            <person name="Groussin M."/>
            <person name="Gibbons S.M."/>
            <person name="Avila-Pacheco J."/>
            <person name="Jiang X."/>
            <person name="Kearney S.M."/>
            <person name="Perrotta A.R."/>
            <person name="Berdy B."/>
            <person name="Zhao S."/>
            <person name="Lieberman T.D."/>
            <person name="Swanson P.K."/>
            <person name="Smith M."/>
            <person name="Roesemann S."/>
            <person name="Alexander J.E."/>
            <person name="Rich S.A."/>
            <person name="Livny J."/>
            <person name="Vlamakis H."/>
            <person name="Clish C."/>
            <person name="Bullock K."/>
            <person name="Deik A."/>
            <person name="Scott J."/>
            <person name="Pierce K.A."/>
            <person name="Xavier R.J."/>
            <person name="Alm E.J."/>
        </authorList>
    </citation>
    <scope>NUCLEOTIDE SEQUENCE [LARGE SCALE GENOMIC DNA]</scope>
    <source>
        <strain evidence="9 12">BIOML-A46</strain>
    </source>
</reference>
<feature type="transmembrane region" description="Helical" evidence="7">
    <location>
        <begin position="227"/>
        <end position="243"/>
    </location>
</feature>
<proteinExistence type="inferred from homology"/>
<feature type="transmembrane region" description="Helical" evidence="7">
    <location>
        <begin position="68"/>
        <end position="85"/>
    </location>
</feature>
<keyword evidence="4 7" id="KW-0812">Transmembrane</keyword>
<evidence type="ECO:0000256" key="2">
    <source>
        <dbReference type="ARBA" id="ARBA00007400"/>
    </source>
</evidence>
<dbReference type="EMBL" id="VWCJ01000001">
    <property type="protein sequence ID" value="KAA5001762.1"/>
    <property type="molecule type" value="Genomic_DNA"/>
</dbReference>
<evidence type="ECO:0000256" key="1">
    <source>
        <dbReference type="ARBA" id="ARBA00004651"/>
    </source>
</evidence>
<dbReference type="GO" id="GO:0005886">
    <property type="term" value="C:plasma membrane"/>
    <property type="evidence" value="ECO:0007669"/>
    <property type="project" value="UniProtKB-SubCell"/>
</dbReference>
<name>A0A5C6L6W3_BACFG</name>
<dbReference type="Proteomes" id="UP000460666">
    <property type="component" value="Unassembled WGS sequence"/>
</dbReference>
<dbReference type="InterPro" id="IPR002656">
    <property type="entry name" value="Acyl_transf_3_dom"/>
</dbReference>
<keyword evidence="3" id="KW-1003">Cell membrane</keyword>
<dbReference type="PANTHER" id="PTHR40074">
    <property type="entry name" value="O-ACETYLTRANSFERASE WECH"/>
    <property type="match status" value="1"/>
</dbReference>
<feature type="transmembrane region" description="Helical" evidence="7">
    <location>
        <begin position="188"/>
        <end position="215"/>
    </location>
</feature>
<evidence type="ECO:0000256" key="6">
    <source>
        <dbReference type="ARBA" id="ARBA00023136"/>
    </source>
</evidence>
<dbReference type="AlphaFoldDB" id="A0A5C6L6W3"/>
<comment type="similarity">
    <text evidence="2">Belongs to the acyltransferase 3 family.</text>
</comment>
<feature type="transmembrane region" description="Helical" evidence="7">
    <location>
        <begin position="291"/>
        <end position="312"/>
    </location>
</feature>
<feature type="transmembrane region" description="Helical" evidence="7">
    <location>
        <begin position="156"/>
        <end position="176"/>
    </location>
</feature>
<evidence type="ECO:0000256" key="5">
    <source>
        <dbReference type="ARBA" id="ARBA00022989"/>
    </source>
</evidence>
<feature type="domain" description="Acyltransferase 3" evidence="8">
    <location>
        <begin position="11"/>
        <end position="308"/>
    </location>
</feature>
<evidence type="ECO:0000313" key="11">
    <source>
        <dbReference type="Proteomes" id="UP000318041"/>
    </source>
</evidence>
<accession>A0A5C6L6W3</accession>
<dbReference type="PANTHER" id="PTHR40074:SF2">
    <property type="entry name" value="O-ACETYLTRANSFERASE WECH"/>
    <property type="match status" value="1"/>
</dbReference>
<dbReference type="GO" id="GO:0016413">
    <property type="term" value="F:O-acetyltransferase activity"/>
    <property type="evidence" value="ECO:0007669"/>
    <property type="project" value="TreeGrafter"/>
</dbReference>
<dbReference type="Pfam" id="PF01757">
    <property type="entry name" value="Acyl_transf_3"/>
    <property type="match status" value="1"/>
</dbReference>
<feature type="transmembrane region" description="Helical" evidence="7">
    <location>
        <begin position="105"/>
        <end position="124"/>
    </location>
</feature>
<keyword evidence="10" id="KW-0808">Transferase</keyword>
<protein>
    <submittedName>
        <fullName evidence="10">Acyltransferase</fullName>
    </submittedName>
</protein>
<sequence>MCSKDNFLQEVRALCIFTVILLHVPFQGHDNISFNTWLMSKQLITFPVAVFFFLSGYFYSFRNYKSRIVKLLCPFLFWNMSVHLIKFIRGESGFNIENFLLGNGLPYYYLAVLLQIVLFHYIIFKYWSEMVYRVLSISISIISLMAYYYFSISYSIHFNCYLYFPFWILFYTLGTFGKKYWRNLISKIPFCVILLFILISVFLMFFEANLMYYILFQEGIAGSQVKFSSWVYSILIVLLLLKIDYSIDENVTRNFGTLIGDYSYGVYLIHIFILSLIYKLCIVVFNDNYNVLLPFIAASITLVISVFMIYILNKCLPPFILKFLGLYVKSN</sequence>
<keyword evidence="6 7" id="KW-0472">Membrane</keyword>
<dbReference type="Proteomes" id="UP000318041">
    <property type="component" value="Unassembled WGS sequence"/>
</dbReference>
<keyword evidence="5 7" id="KW-1133">Transmembrane helix</keyword>
<feature type="transmembrane region" description="Helical" evidence="7">
    <location>
        <begin position="44"/>
        <end position="61"/>
    </location>
</feature>
<evidence type="ECO:0000256" key="4">
    <source>
        <dbReference type="ARBA" id="ARBA00022692"/>
    </source>
</evidence>
<evidence type="ECO:0000313" key="9">
    <source>
        <dbReference type="EMBL" id="KAA5001762.1"/>
    </source>
</evidence>
<comment type="subcellular location">
    <subcellularLocation>
        <location evidence="1">Cell membrane</location>
        <topology evidence="1">Multi-pass membrane protein</topology>
    </subcellularLocation>
</comment>
<evidence type="ECO:0000256" key="3">
    <source>
        <dbReference type="ARBA" id="ARBA00022475"/>
    </source>
</evidence>
<evidence type="ECO:0000259" key="8">
    <source>
        <dbReference type="Pfam" id="PF01757"/>
    </source>
</evidence>
<evidence type="ECO:0000313" key="12">
    <source>
        <dbReference type="Proteomes" id="UP000460666"/>
    </source>
</evidence>